<keyword evidence="3" id="KW-1185">Reference proteome</keyword>
<dbReference type="OMA" id="DENIHCC"/>
<organism evidence="2 3">
    <name type="scientific">Fusarium poae</name>
    <dbReference type="NCBI Taxonomy" id="36050"/>
    <lineage>
        <taxon>Eukaryota</taxon>
        <taxon>Fungi</taxon>
        <taxon>Dikarya</taxon>
        <taxon>Ascomycota</taxon>
        <taxon>Pezizomycotina</taxon>
        <taxon>Sordariomycetes</taxon>
        <taxon>Hypocreomycetidae</taxon>
        <taxon>Hypocreales</taxon>
        <taxon>Nectriaceae</taxon>
        <taxon>Fusarium</taxon>
    </lineage>
</organism>
<gene>
    <name evidence="2" type="ORF">FPOA_00243</name>
</gene>
<dbReference type="AlphaFoldDB" id="A0A1B8B0Q0"/>
<reference evidence="2 3" key="1">
    <citation type="submission" date="2016-06" db="EMBL/GenBank/DDBJ databases">
        <title>Living apart together: crosstalk between the core and supernumerary genomes in a fungal plant pathogen.</title>
        <authorList>
            <person name="Vanheule A."/>
            <person name="Audenaert K."/>
            <person name="Warris S."/>
            <person name="Van De Geest H."/>
            <person name="Schijlen E."/>
            <person name="Hofte M."/>
            <person name="De Saeger S."/>
            <person name="Haesaert G."/>
            <person name="Waalwijk C."/>
            <person name="Van Der Lee T."/>
        </authorList>
    </citation>
    <scope>NUCLEOTIDE SEQUENCE [LARGE SCALE GENOMIC DNA]</scope>
    <source>
        <strain evidence="2 3">2516</strain>
    </source>
</reference>
<dbReference type="EMBL" id="LYXU01000001">
    <property type="protein sequence ID" value="OBS26303.1"/>
    <property type="molecule type" value="Genomic_DNA"/>
</dbReference>
<protein>
    <submittedName>
        <fullName evidence="2">Uncharacterized protein</fullName>
    </submittedName>
</protein>
<feature type="compositionally biased region" description="Acidic residues" evidence="1">
    <location>
        <begin position="25"/>
        <end position="67"/>
    </location>
</feature>
<evidence type="ECO:0000256" key="1">
    <source>
        <dbReference type="SAM" id="MobiDB-lite"/>
    </source>
</evidence>
<dbReference type="Proteomes" id="UP000091967">
    <property type="component" value="Unassembled WGS sequence"/>
</dbReference>
<evidence type="ECO:0000313" key="3">
    <source>
        <dbReference type="Proteomes" id="UP000091967"/>
    </source>
</evidence>
<name>A0A1B8B0Q0_FUSPO</name>
<accession>A0A1B8B0Q0</accession>
<dbReference type="STRING" id="36050.A0A1B8B0Q0"/>
<evidence type="ECO:0000313" key="2">
    <source>
        <dbReference type="EMBL" id="OBS26303.1"/>
    </source>
</evidence>
<proteinExistence type="predicted"/>
<feature type="region of interest" description="Disordered" evidence="1">
    <location>
        <begin position="1"/>
        <end position="74"/>
    </location>
</feature>
<comment type="caution">
    <text evidence="2">The sequence shown here is derived from an EMBL/GenBank/DDBJ whole genome shotgun (WGS) entry which is preliminary data.</text>
</comment>
<sequence>MASSDSVPPLFFNGLLPEFVGPDDASTDEEFEEEGAEGSNVENEENGDDGNDNDDGEDVNDDDDEDEAYHNRGLRGSTTPTCGLCRFYFEPGDSILHYEYHTAFNRNLFHKECFRTWYPIDSRAIGLTGAFEVAACGPWFLEPPTSMVVRRERWIRQSIAQGLQGSLMGRRLPPEIREAIAGYCTRERATQIIRDLPLEHTDSPQFFRRLRFDCEDPVSRVLWVHYVEIEGFRYVRSLSYSQLFPDDTLLLPDDYEANSSFSIFFAEDYRGIRQIIATQSNQAPSIHREAGLHWVICCRHQRAPFYLRWENDGVKLRGLDVTKTKDNRPDWERRRWAAFPRHLDTFPQPPKFSGGYDVKLNYYNAIQVVDWNSPGVCGYYFYIHQGQIRGIVTLKLQDTRTTHIDEYDQHGHPGIYVPIGPDERVSELWIRTGELVSDFRDRQEFQVPILRTSKGRDHVLGPGIRNAWPTHSRAGLKEFTYTAIMTFPEKGQTRMFYSRDERDGYAVAWMAFEEPSLLDVWLGLEQATTERRQITVSLPAPDSYNLPCLYVNMLTSAPLDGVKNVRTCQAWESQWGDARWVNEVVGLLLTYTDGSQRCVGQVRPDSLENPLDVRSDRIWLRTIERPPTTQGDSNGLFPTTNLRVKCVYVEKPVYKEGYKILEVPLTGCLKWHFTEEGLSSVAHFDRDEAYDEMGVALAHGTVSQP</sequence>